<reference evidence="9 10" key="1">
    <citation type="submission" date="2019-02" db="EMBL/GenBank/DDBJ databases">
        <title>Genome sequencing of the rare red list fungi Phellinidium pouzarii.</title>
        <authorList>
            <person name="Buettner E."/>
            <person name="Kellner H."/>
        </authorList>
    </citation>
    <scope>NUCLEOTIDE SEQUENCE [LARGE SCALE GENOMIC DNA]</scope>
    <source>
        <strain evidence="9 10">DSM 108285</strain>
    </source>
</reference>
<keyword evidence="10" id="KW-1185">Reference proteome</keyword>
<comment type="subcellular location">
    <subcellularLocation>
        <location evidence="1">Mitochondrion</location>
    </subcellularLocation>
</comment>
<evidence type="ECO:0000256" key="6">
    <source>
        <dbReference type="ARBA" id="ARBA00035137"/>
    </source>
</evidence>
<evidence type="ECO:0000256" key="5">
    <source>
        <dbReference type="ARBA" id="ARBA00023274"/>
    </source>
</evidence>
<gene>
    <name evidence="9" type="ORF">EW145_g1522</name>
</gene>
<dbReference type="PANTHER" id="PTHR37799">
    <property type="entry name" value="37S RIBOSOMAL PROTEIN S25, MITOCHONDRIAL"/>
    <property type="match status" value="1"/>
</dbReference>
<dbReference type="InterPro" id="IPR059242">
    <property type="entry name" value="mS23_dom"/>
</dbReference>
<dbReference type="AlphaFoldDB" id="A0A4S4LER5"/>
<dbReference type="CDD" id="cd23701">
    <property type="entry name" value="At1g26750"/>
    <property type="match status" value="1"/>
</dbReference>
<organism evidence="9 10">
    <name type="scientific">Phellinidium pouzarii</name>
    <dbReference type="NCBI Taxonomy" id="167371"/>
    <lineage>
        <taxon>Eukaryota</taxon>
        <taxon>Fungi</taxon>
        <taxon>Dikarya</taxon>
        <taxon>Basidiomycota</taxon>
        <taxon>Agaricomycotina</taxon>
        <taxon>Agaricomycetes</taxon>
        <taxon>Hymenochaetales</taxon>
        <taxon>Hymenochaetaceae</taxon>
        <taxon>Phellinidium</taxon>
    </lineage>
</organism>
<proteinExistence type="inferred from homology"/>
<evidence type="ECO:0000256" key="3">
    <source>
        <dbReference type="ARBA" id="ARBA00022980"/>
    </source>
</evidence>
<comment type="caution">
    <text evidence="9">The sequence shown here is derived from an EMBL/GenBank/DDBJ whole genome shotgun (WGS) entry which is preliminary data.</text>
</comment>
<dbReference type="GO" id="GO:0003735">
    <property type="term" value="F:structural constituent of ribosome"/>
    <property type="evidence" value="ECO:0007669"/>
    <property type="project" value="InterPro"/>
</dbReference>
<evidence type="ECO:0000256" key="2">
    <source>
        <dbReference type="ARBA" id="ARBA00009864"/>
    </source>
</evidence>
<dbReference type="EMBL" id="SGPK01000043">
    <property type="protein sequence ID" value="THH10165.1"/>
    <property type="molecule type" value="Genomic_DNA"/>
</dbReference>
<dbReference type="PANTHER" id="PTHR37799:SF1">
    <property type="entry name" value="SMALL RIBOSOMAL SUBUNIT PROTEIN MS23"/>
    <property type="match status" value="1"/>
</dbReference>
<dbReference type="GO" id="GO:0005763">
    <property type="term" value="C:mitochondrial small ribosomal subunit"/>
    <property type="evidence" value="ECO:0007669"/>
    <property type="project" value="InterPro"/>
</dbReference>
<evidence type="ECO:0000313" key="9">
    <source>
        <dbReference type="EMBL" id="THH10165.1"/>
    </source>
</evidence>
<feature type="region of interest" description="Disordered" evidence="8">
    <location>
        <begin position="271"/>
        <end position="290"/>
    </location>
</feature>
<keyword evidence="4" id="KW-0496">Mitochondrion</keyword>
<accession>A0A4S4LER5</accession>
<keyword evidence="5" id="KW-0687">Ribonucleoprotein</keyword>
<feature type="region of interest" description="Disordered" evidence="8">
    <location>
        <begin position="41"/>
        <end position="72"/>
    </location>
</feature>
<name>A0A4S4LER5_9AGAM</name>
<evidence type="ECO:0000313" key="10">
    <source>
        <dbReference type="Proteomes" id="UP000308199"/>
    </source>
</evidence>
<keyword evidence="3" id="KW-0689">Ribosomal protein</keyword>
<sequence length="290" mass="33433">MVRRITTQVHKQVARLVRAGYIIKEPLWYKAVLEHPPFPLPARAPSNRSPPSGDYAPYDMPTSTSPASGLNKPAKLKVEPVVYLEDEVRQQFFRDHPFEAFRERTLVEEDLIEDRHPISGKAWTRLSQCGRNPTPEDAIRFAVNLYEHTDGMPLSDAYAAAVMQYRALRAEQQIATQIAAAEAAHYGMVFRPGAIERAFEREQEHLKSWEQKRYSEAQSMEARKRWRLRPERPVHSGTWTKGEEYVRLWREGVRPDYSPAIAEPAEEIPEEILAQDPEPSNIWANFQKST</sequence>
<evidence type="ECO:0000256" key="4">
    <source>
        <dbReference type="ARBA" id="ARBA00023128"/>
    </source>
</evidence>
<feature type="compositionally biased region" description="Low complexity" evidence="8">
    <location>
        <begin position="43"/>
        <end position="52"/>
    </location>
</feature>
<dbReference type="OrthoDB" id="5542239at2759"/>
<protein>
    <recommendedName>
        <fullName evidence="6">Small ribosomal subunit protein mS23</fullName>
    </recommendedName>
    <alternativeName>
        <fullName evidence="7">37S ribosomal protein S25, mitochondrial</fullName>
    </alternativeName>
</protein>
<dbReference type="Proteomes" id="UP000308199">
    <property type="component" value="Unassembled WGS sequence"/>
</dbReference>
<evidence type="ECO:0000256" key="7">
    <source>
        <dbReference type="ARBA" id="ARBA00035421"/>
    </source>
</evidence>
<dbReference type="Pfam" id="PF13741">
    <property type="entry name" value="MRP-S25"/>
    <property type="match status" value="1"/>
</dbReference>
<dbReference type="InterPro" id="IPR016939">
    <property type="entry name" value="Ribosomal_mS23_fun"/>
</dbReference>
<evidence type="ECO:0000256" key="1">
    <source>
        <dbReference type="ARBA" id="ARBA00004173"/>
    </source>
</evidence>
<comment type="similarity">
    <text evidence="2">Belongs to the mitochondrion-specific ribosomal protein mS23 family.</text>
</comment>
<evidence type="ECO:0000256" key="8">
    <source>
        <dbReference type="SAM" id="MobiDB-lite"/>
    </source>
</evidence>